<evidence type="ECO:0000313" key="5">
    <source>
        <dbReference type="EMBL" id="KKC31266.1"/>
    </source>
</evidence>
<reference evidence="5 6" key="1">
    <citation type="submission" date="2015-03" db="EMBL/GenBank/DDBJ databases">
        <authorList>
            <person name="Lepp D."/>
            <person name="Hassan Y.I."/>
            <person name="Li X.-Z."/>
            <person name="Zhou T."/>
        </authorList>
    </citation>
    <scope>NUCLEOTIDE SEQUENCE [LARGE SCALE GENOMIC DNA]</scope>
    <source>
        <strain evidence="5 6">Cr7-05</strain>
    </source>
</reference>
<dbReference type="Proteomes" id="UP000033519">
    <property type="component" value="Unassembled WGS sequence"/>
</dbReference>
<dbReference type="PROSITE" id="PS50949">
    <property type="entry name" value="HTH_GNTR"/>
    <property type="match status" value="1"/>
</dbReference>
<dbReference type="SUPFAM" id="SSF46785">
    <property type="entry name" value="Winged helix' DNA-binding domain"/>
    <property type="match status" value="1"/>
</dbReference>
<feature type="non-terminal residue" evidence="5">
    <location>
        <position position="66"/>
    </location>
</feature>
<keyword evidence="6" id="KW-1185">Reference proteome</keyword>
<dbReference type="PRINTS" id="PR00035">
    <property type="entry name" value="HTHGNTR"/>
</dbReference>
<keyword evidence="2" id="KW-0238">DNA-binding</keyword>
<keyword evidence="3" id="KW-0804">Transcription</keyword>
<dbReference type="SMART" id="SM00345">
    <property type="entry name" value="HTH_GNTR"/>
    <property type="match status" value="1"/>
</dbReference>
<dbReference type="InterPro" id="IPR036388">
    <property type="entry name" value="WH-like_DNA-bd_sf"/>
</dbReference>
<dbReference type="Gene3D" id="1.10.10.10">
    <property type="entry name" value="Winged helix-like DNA-binding domain superfamily/Winged helix DNA-binding domain"/>
    <property type="match status" value="1"/>
</dbReference>
<protein>
    <recommendedName>
        <fullName evidence="4">HTH gntR-type domain-containing protein</fullName>
    </recommendedName>
</protein>
<evidence type="ECO:0000313" key="6">
    <source>
        <dbReference type="Proteomes" id="UP000033519"/>
    </source>
</evidence>
<dbReference type="RefSeq" id="WP_046172851.1">
    <property type="nucleotide sequence ID" value="NZ_LAPV01000198.1"/>
</dbReference>
<feature type="domain" description="HTH gntR-type" evidence="4">
    <location>
        <begin position="7"/>
        <end position="66"/>
    </location>
</feature>
<proteinExistence type="predicted"/>
<accession>A0ABR5DTB6</accession>
<keyword evidence="1" id="KW-0805">Transcription regulation</keyword>
<evidence type="ECO:0000256" key="1">
    <source>
        <dbReference type="ARBA" id="ARBA00023015"/>
    </source>
</evidence>
<name>A0ABR5DTB6_9HYPH</name>
<dbReference type="InterPro" id="IPR036390">
    <property type="entry name" value="WH_DNA-bd_sf"/>
</dbReference>
<organism evidence="5 6">
    <name type="scientific">Devosia psychrophila</name>
    <dbReference type="NCBI Taxonomy" id="728005"/>
    <lineage>
        <taxon>Bacteria</taxon>
        <taxon>Pseudomonadati</taxon>
        <taxon>Pseudomonadota</taxon>
        <taxon>Alphaproteobacteria</taxon>
        <taxon>Hyphomicrobiales</taxon>
        <taxon>Devosiaceae</taxon>
        <taxon>Devosia</taxon>
    </lineage>
</organism>
<evidence type="ECO:0000259" key="4">
    <source>
        <dbReference type="PROSITE" id="PS50949"/>
    </source>
</evidence>
<dbReference type="EMBL" id="LAPV01000198">
    <property type="protein sequence ID" value="KKC31266.1"/>
    <property type="molecule type" value="Genomic_DNA"/>
</dbReference>
<evidence type="ECO:0000256" key="3">
    <source>
        <dbReference type="ARBA" id="ARBA00023163"/>
    </source>
</evidence>
<evidence type="ECO:0000256" key="2">
    <source>
        <dbReference type="ARBA" id="ARBA00023125"/>
    </source>
</evidence>
<gene>
    <name evidence="5" type="ORF">WH91_20440</name>
</gene>
<dbReference type="Pfam" id="PF00392">
    <property type="entry name" value="GntR"/>
    <property type="match status" value="1"/>
</dbReference>
<dbReference type="InterPro" id="IPR000524">
    <property type="entry name" value="Tscrpt_reg_HTH_GntR"/>
</dbReference>
<comment type="caution">
    <text evidence="5">The sequence shown here is derived from an EMBL/GenBank/DDBJ whole genome shotgun (WGS) entry which is preliminary data.</text>
</comment>
<sequence length="66" mass="7427">MNFQTESPTKARIIQFIRDQISSGALGVGMRLPTDLQLAREFSISRPMVREAITELKEDGIPIVRP</sequence>